<evidence type="ECO:0000313" key="9">
    <source>
        <dbReference type="EMBL" id="KAA2241349.1"/>
    </source>
</evidence>
<feature type="transmembrane region" description="Helical" evidence="6">
    <location>
        <begin position="746"/>
        <end position="771"/>
    </location>
</feature>
<feature type="transmembrane region" description="Helical" evidence="6">
    <location>
        <begin position="665"/>
        <end position="686"/>
    </location>
</feature>
<reference evidence="9 10" key="2">
    <citation type="submission" date="2019-09" db="EMBL/GenBank/DDBJ databases">
        <authorList>
            <person name="Jin C."/>
        </authorList>
    </citation>
    <scope>NUCLEOTIDE SEQUENCE [LARGE SCALE GENOMIC DNA]</scope>
    <source>
        <strain evidence="9 10">BN140078</strain>
    </source>
</reference>
<dbReference type="Pfam" id="PF12704">
    <property type="entry name" value="MacB_PCD"/>
    <property type="match status" value="2"/>
</dbReference>
<evidence type="ECO:0000256" key="5">
    <source>
        <dbReference type="ARBA" id="ARBA00023136"/>
    </source>
</evidence>
<sequence>MFKNFLRITLRHLWKNKSYSFLNIFGLAIGITCAGFIFLWIEGEMSVDQSYPQKDQLYRIMTNQTYDGKTRAFNSTPGKLAQAIKEEIPGITASCRMSGHKALFSQGDKSIFEWGGYTDTSFFRMFDIQFTEGNVNDAFRQVNSVVLTEEMAQRFFGTASNVRGKILKVDNKTSLLVTGVIKDVPKNATLQFSWLSPFEIFMQTHDWWQYWGSYSVSTYVTLQPSADTARINRQLYGFIEKRQEGATARPFLFSMNDWHLRGEFEDGKQVGGRIVYVRMFGVIAWIILLIACINFMNLATARSEKRAREVGVRKVMGVAREMLTLQFIGEAITMAVLAVVLGLLIMWTLLPLFNTLVESPLSLGLNQPRHILYLVGIALLCGLVAGSYPSLYLSSFNPVAVLKGFKAKQGSAAWIRKGLVVFQFTTSIVLIVSTIIIYQQIQHMRQRDLGYDQSHLIQTDMPPEVAPHFAGIKQDLLNTGVVEEAGLGSGAMLYISNNSSNYSWQGKDENQDILISRREVSPGFMATWGLHLSAGRDFYTNSVADSNNVIITEAMAKLMGNGNPIGKTIRNGDDTYYVTGVVKDYVYGDMYGKRSDPVIFYCRPADADQLFIRIKPQVRPEVAMEKITAVMKADNPAYPFVSSFVDEQVNAFYTSEILIGKLSRVFAVLAIIISCLGLFGLAAYTAERRVKEIGIRKVLGASAAGITGLLSKDFLQLVGVAALIAFPLAWWGMHSWLQQYAYRINISGWVFVATAFLCLFITLLTVSFQAIKAAMANPIKSLRTE</sequence>
<gene>
    <name evidence="9" type="ORF">F0L74_15705</name>
</gene>
<evidence type="ECO:0000259" key="8">
    <source>
        <dbReference type="Pfam" id="PF12704"/>
    </source>
</evidence>
<reference evidence="9 10" key="1">
    <citation type="submission" date="2019-09" db="EMBL/GenBank/DDBJ databases">
        <title>Chitinophaga ginsengihumi sp. nov., isolated from soil of ginseng rhizosphere.</title>
        <authorList>
            <person name="Lee J."/>
        </authorList>
    </citation>
    <scope>NUCLEOTIDE SEQUENCE [LARGE SCALE GENOMIC DNA]</scope>
    <source>
        <strain evidence="9 10">BN140078</strain>
    </source>
</reference>
<protein>
    <submittedName>
        <fullName evidence="9">FtsX-like permease family protein</fullName>
    </submittedName>
</protein>
<feature type="domain" description="MacB-like periplasmic core" evidence="8">
    <location>
        <begin position="428"/>
        <end position="629"/>
    </location>
</feature>
<feature type="transmembrane region" description="Helical" evidence="6">
    <location>
        <begin position="370"/>
        <end position="393"/>
    </location>
</feature>
<feature type="domain" description="ABC3 transporter permease C-terminal" evidence="7">
    <location>
        <begin position="665"/>
        <end position="777"/>
    </location>
</feature>
<organism evidence="9 10">
    <name type="scientific">Chitinophaga agrisoli</name>
    <dbReference type="NCBI Taxonomy" id="2607653"/>
    <lineage>
        <taxon>Bacteria</taxon>
        <taxon>Pseudomonadati</taxon>
        <taxon>Bacteroidota</taxon>
        <taxon>Chitinophagia</taxon>
        <taxon>Chitinophagales</taxon>
        <taxon>Chitinophagaceae</taxon>
        <taxon>Chitinophaga</taxon>
    </lineage>
</organism>
<evidence type="ECO:0000256" key="6">
    <source>
        <dbReference type="SAM" id="Phobius"/>
    </source>
</evidence>
<feature type="transmembrane region" description="Helical" evidence="6">
    <location>
        <begin position="698"/>
        <end position="726"/>
    </location>
</feature>
<comment type="caution">
    <text evidence="9">The sequence shown here is derived from an EMBL/GenBank/DDBJ whole genome shotgun (WGS) entry which is preliminary data.</text>
</comment>
<dbReference type="RefSeq" id="WP_149838864.1">
    <property type="nucleotide sequence ID" value="NZ_VUOC01000003.1"/>
</dbReference>
<keyword evidence="4 6" id="KW-1133">Transmembrane helix</keyword>
<evidence type="ECO:0000256" key="3">
    <source>
        <dbReference type="ARBA" id="ARBA00022692"/>
    </source>
</evidence>
<keyword evidence="10" id="KW-1185">Reference proteome</keyword>
<dbReference type="Pfam" id="PF02687">
    <property type="entry name" value="FtsX"/>
    <property type="match status" value="2"/>
</dbReference>
<accession>A0A5B2VT76</accession>
<comment type="subcellular location">
    <subcellularLocation>
        <location evidence="1">Cell membrane</location>
        <topology evidence="1">Multi-pass membrane protein</topology>
    </subcellularLocation>
</comment>
<feature type="transmembrane region" description="Helical" evidence="6">
    <location>
        <begin position="322"/>
        <end position="350"/>
    </location>
</feature>
<proteinExistence type="predicted"/>
<keyword evidence="3 6" id="KW-0812">Transmembrane</keyword>
<feature type="transmembrane region" description="Helical" evidence="6">
    <location>
        <begin position="279"/>
        <end position="301"/>
    </location>
</feature>
<evidence type="ECO:0000313" key="10">
    <source>
        <dbReference type="Proteomes" id="UP000324611"/>
    </source>
</evidence>
<keyword evidence="5 6" id="KW-0472">Membrane</keyword>
<dbReference type="InterPro" id="IPR003838">
    <property type="entry name" value="ABC3_permease_C"/>
</dbReference>
<keyword evidence="2" id="KW-1003">Cell membrane</keyword>
<dbReference type="AlphaFoldDB" id="A0A5B2VT76"/>
<evidence type="ECO:0000256" key="4">
    <source>
        <dbReference type="ARBA" id="ARBA00022989"/>
    </source>
</evidence>
<feature type="transmembrane region" description="Helical" evidence="6">
    <location>
        <begin position="414"/>
        <end position="438"/>
    </location>
</feature>
<evidence type="ECO:0000256" key="2">
    <source>
        <dbReference type="ARBA" id="ARBA00022475"/>
    </source>
</evidence>
<feature type="domain" description="ABC3 transporter permease C-terminal" evidence="7">
    <location>
        <begin position="282"/>
        <end position="398"/>
    </location>
</feature>
<feature type="transmembrane region" description="Helical" evidence="6">
    <location>
        <begin position="21"/>
        <end position="41"/>
    </location>
</feature>
<dbReference type="Proteomes" id="UP000324611">
    <property type="component" value="Unassembled WGS sequence"/>
</dbReference>
<dbReference type="GO" id="GO:0005886">
    <property type="term" value="C:plasma membrane"/>
    <property type="evidence" value="ECO:0007669"/>
    <property type="project" value="UniProtKB-SubCell"/>
</dbReference>
<name>A0A5B2VT76_9BACT</name>
<dbReference type="PANTHER" id="PTHR30572:SF18">
    <property type="entry name" value="ABC-TYPE MACROLIDE FAMILY EXPORT SYSTEM PERMEASE COMPONENT 2"/>
    <property type="match status" value="1"/>
</dbReference>
<feature type="domain" description="MacB-like periplasmic core" evidence="8">
    <location>
        <begin position="20"/>
        <end position="235"/>
    </location>
</feature>
<dbReference type="InterPro" id="IPR025857">
    <property type="entry name" value="MacB_PCD"/>
</dbReference>
<evidence type="ECO:0000259" key="7">
    <source>
        <dbReference type="Pfam" id="PF02687"/>
    </source>
</evidence>
<dbReference type="EMBL" id="VUOC01000003">
    <property type="protein sequence ID" value="KAA2241349.1"/>
    <property type="molecule type" value="Genomic_DNA"/>
</dbReference>
<dbReference type="PANTHER" id="PTHR30572">
    <property type="entry name" value="MEMBRANE COMPONENT OF TRANSPORTER-RELATED"/>
    <property type="match status" value="1"/>
</dbReference>
<dbReference type="InterPro" id="IPR050250">
    <property type="entry name" value="Macrolide_Exporter_MacB"/>
</dbReference>
<dbReference type="GO" id="GO:0022857">
    <property type="term" value="F:transmembrane transporter activity"/>
    <property type="evidence" value="ECO:0007669"/>
    <property type="project" value="TreeGrafter"/>
</dbReference>
<evidence type="ECO:0000256" key="1">
    <source>
        <dbReference type="ARBA" id="ARBA00004651"/>
    </source>
</evidence>